<evidence type="ECO:0000313" key="2">
    <source>
        <dbReference type="Proteomes" id="UP000235347"/>
    </source>
</evidence>
<sequence length="564" mass="55226">MTKQRAGLRKRLATNLAERKTVWRLMWVPLAAMSLTIAACGGGGSSSGTSASTSSGVVAAASLSGKAIDRPIANAQIVFTANSPQGDTGATVIGTVTASADGSFTGSVSVPATSAPIFANATDPNQTSLVLSSYLGTGAAISSAGTLSANDLPDLDITPVTTAALAVYAQANGGGYSNLTHSGYRTTLRTYRGDILVIASAIKAVGDKLCTPSASITSTTNLAAAIAAASNLTSGNSTTLASAAAALGGNCAAALTTLQQAITSDDVFGPQLSTGDVLESGTSVVPAGAYQLQALVAETGLDSSLTAANLTSSPANVAAASVVADTALTIANDGTITSTDGNVTGAVRGSLIKLSVKSGTATYQLRGKLGTVPAALVTGGSAFAVQGGGVNTGTNILTNFSAVLAASGAVPVWNGVAVPAGSSDDAGVTCTAGQPIRLSGFVPGLGGGVLGECVVPTAGGWTMSSPTSVHGEFDFEFATKETPAATPTLTATTWTPTASAAFILSDASASFALNAGAVAPVTGTGYYVMGSRSIVFATTTATGAFIASESPLMKADDSSDSADN</sequence>
<dbReference type="AlphaFoldDB" id="A0A2N7W691"/>
<organism evidence="1 2">
    <name type="scientific">Trinickia soli</name>
    <dbReference type="NCBI Taxonomy" id="380675"/>
    <lineage>
        <taxon>Bacteria</taxon>
        <taxon>Pseudomonadati</taxon>
        <taxon>Pseudomonadota</taxon>
        <taxon>Betaproteobacteria</taxon>
        <taxon>Burkholderiales</taxon>
        <taxon>Burkholderiaceae</taxon>
        <taxon>Trinickia</taxon>
    </lineage>
</organism>
<gene>
    <name evidence="1" type="ORF">C0Z19_11395</name>
</gene>
<protein>
    <submittedName>
        <fullName evidence="1">Uncharacterized protein</fullName>
    </submittedName>
</protein>
<reference evidence="1 2" key="1">
    <citation type="submission" date="2018-01" db="EMBL/GenBank/DDBJ databases">
        <title>Whole genome analyses suggest that Burkholderia sensu lato contains two further novel genera in the rhizoxinica-symbiotica group Mycetohabitans gen. nov., and Trinickia gen. nov.: implications for the evolution of diazotrophy and nodulation in the Burkholderiaceae.</title>
        <authorList>
            <person name="Estrada-de los Santos P."/>
            <person name="Palmer M."/>
            <person name="Chavez-Ramirez B."/>
            <person name="Beukes C."/>
            <person name="Steenkamp E.T."/>
            <person name="Hirsch A.M."/>
            <person name="Manyaka P."/>
            <person name="Maluk M."/>
            <person name="Lafos M."/>
            <person name="Crook M."/>
            <person name="Gross E."/>
            <person name="Simon M.F."/>
            <person name="Bueno dos Reis Junior F."/>
            <person name="Poole P.S."/>
            <person name="Venter S.N."/>
            <person name="James E.K."/>
        </authorList>
    </citation>
    <scope>NUCLEOTIDE SEQUENCE [LARGE SCALE GENOMIC DNA]</scope>
    <source>
        <strain evidence="1 2">GP25-8</strain>
    </source>
</reference>
<dbReference type="Proteomes" id="UP000235347">
    <property type="component" value="Unassembled WGS sequence"/>
</dbReference>
<name>A0A2N7W691_9BURK</name>
<proteinExistence type="predicted"/>
<keyword evidence="2" id="KW-1185">Reference proteome</keyword>
<evidence type="ECO:0000313" key="1">
    <source>
        <dbReference type="EMBL" id="PMS24926.1"/>
    </source>
</evidence>
<accession>A0A2N7W691</accession>
<comment type="caution">
    <text evidence="1">The sequence shown here is derived from an EMBL/GenBank/DDBJ whole genome shotgun (WGS) entry which is preliminary data.</text>
</comment>
<dbReference type="EMBL" id="PNYB01000008">
    <property type="protein sequence ID" value="PMS24926.1"/>
    <property type="molecule type" value="Genomic_DNA"/>
</dbReference>